<dbReference type="InterPro" id="IPR001789">
    <property type="entry name" value="Sig_transdc_resp-reg_receiver"/>
</dbReference>
<evidence type="ECO:0000313" key="3">
    <source>
        <dbReference type="EMBL" id="KJU82329.1"/>
    </source>
</evidence>
<evidence type="ECO:0000313" key="4">
    <source>
        <dbReference type="Proteomes" id="UP000033423"/>
    </source>
</evidence>
<dbReference type="AlphaFoldDB" id="A0A0F3GK57"/>
<comment type="caution">
    <text evidence="3">The sequence shown here is derived from an EMBL/GenBank/DDBJ whole genome shotgun (WGS) entry which is preliminary data.</text>
</comment>
<keyword evidence="4" id="KW-1185">Reference proteome</keyword>
<dbReference type="InterPro" id="IPR011006">
    <property type="entry name" value="CheY-like_superfamily"/>
</dbReference>
<dbReference type="Pfam" id="PF00072">
    <property type="entry name" value="Response_reg"/>
    <property type="match status" value="1"/>
</dbReference>
<feature type="modified residue" description="4-aspartylphosphate" evidence="1">
    <location>
        <position position="54"/>
    </location>
</feature>
<feature type="domain" description="Response regulatory" evidence="2">
    <location>
        <begin position="5"/>
        <end position="88"/>
    </location>
</feature>
<evidence type="ECO:0000259" key="2">
    <source>
        <dbReference type="PROSITE" id="PS50110"/>
    </source>
</evidence>
<dbReference type="Proteomes" id="UP000033423">
    <property type="component" value="Unassembled WGS sequence"/>
</dbReference>
<feature type="non-terminal residue" evidence="3">
    <location>
        <position position="88"/>
    </location>
</feature>
<dbReference type="SUPFAM" id="SSF52172">
    <property type="entry name" value="CheY-like"/>
    <property type="match status" value="1"/>
</dbReference>
<name>A0A0F3GK57_9BACT</name>
<dbReference type="GO" id="GO:0000160">
    <property type="term" value="P:phosphorelay signal transduction system"/>
    <property type="evidence" value="ECO:0007669"/>
    <property type="project" value="InterPro"/>
</dbReference>
<protein>
    <submittedName>
        <fullName evidence="3">Response regulator receiver protein</fullName>
    </submittedName>
</protein>
<evidence type="ECO:0000256" key="1">
    <source>
        <dbReference type="PROSITE-ProRule" id="PRU00169"/>
    </source>
</evidence>
<organism evidence="3 4">
    <name type="scientific">Candidatus Magnetobacterium bavaricum</name>
    <dbReference type="NCBI Taxonomy" id="29290"/>
    <lineage>
        <taxon>Bacteria</taxon>
        <taxon>Pseudomonadati</taxon>
        <taxon>Nitrospirota</taxon>
        <taxon>Thermodesulfovibrionia</taxon>
        <taxon>Thermodesulfovibrionales</taxon>
        <taxon>Candidatus Magnetobacteriaceae</taxon>
        <taxon>Candidatus Magnetobacterium</taxon>
    </lineage>
</organism>
<proteinExistence type="predicted"/>
<accession>A0A0F3GK57</accession>
<dbReference type="Gene3D" id="3.40.50.2300">
    <property type="match status" value="1"/>
</dbReference>
<sequence length="88" mass="9471">MLNDTVLVIDSNAATLREVHDTLSVGGYSILTASGVMEGLEGWQQHRPSLVLMDVGLMEVGGLDLIRLLKKHHNDEVSFVVLTDGGNA</sequence>
<gene>
    <name evidence="3" type="ORF">MBAV_005478</name>
</gene>
<dbReference type="PROSITE" id="PS50110">
    <property type="entry name" value="RESPONSE_REGULATORY"/>
    <property type="match status" value="1"/>
</dbReference>
<keyword evidence="1" id="KW-0597">Phosphoprotein</keyword>
<dbReference type="EMBL" id="LACI01002359">
    <property type="protein sequence ID" value="KJU82329.1"/>
    <property type="molecule type" value="Genomic_DNA"/>
</dbReference>
<reference evidence="3 4" key="1">
    <citation type="submission" date="2015-02" db="EMBL/GenBank/DDBJ databases">
        <title>Single-cell genomics of uncultivated deep-branching MTB reveals a conserved set of magnetosome genes.</title>
        <authorList>
            <person name="Kolinko S."/>
            <person name="Richter M."/>
            <person name="Glockner F.O."/>
            <person name="Brachmann A."/>
            <person name="Schuler D."/>
        </authorList>
    </citation>
    <scope>NUCLEOTIDE SEQUENCE [LARGE SCALE GENOMIC DNA]</scope>
    <source>
        <strain evidence="3">TM-1</strain>
    </source>
</reference>